<reference evidence="1 2" key="1">
    <citation type="submission" date="2018-11" db="EMBL/GenBank/DDBJ databases">
        <title>Genome sequence of Saitozyma podzolica DSM 27192.</title>
        <authorList>
            <person name="Aliyu H."/>
            <person name="Gorte O."/>
            <person name="Ochsenreither K."/>
        </authorList>
    </citation>
    <scope>NUCLEOTIDE SEQUENCE [LARGE SCALE GENOMIC DNA]</scope>
    <source>
        <strain evidence="1 2">DSM 27192</strain>
    </source>
</reference>
<name>A0A427YR01_9TREE</name>
<dbReference type="OrthoDB" id="10052260at2759"/>
<dbReference type="EMBL" id="RSCD01000004">
    <property type="protein sequence ID" value="RSH93533.1"/>
    <property type="molecule type" value="Genomic_DNA"/>
</dbReference>
<evidence type="ECO:0000313" key="1">
    <source>
        <dbReference type="EMBL" id="RSH93533.1"/>
    </source>
</evidence>
<proteinExistence type="predicted"/>
<dbReference type="Proteomes" id="UP000279259">
    <property type="component" value="Unassembled WGS sequence"/>
</dbReference>
<gene>
    <name evidence="1" type="ORF">EHS25_007891</name>
</gene>
<protein>
    <submittedName>
        <fullName evidence="1">Uncharacterized protein</fullName>
    </submittedName>
</protein>
<accession>A0A427YR01</accession>
<organism evidence="1 2">
    <name type="scientific">Saitozyma podzolica</name>
    <dbReference type="NCBI Taxonomy" id="1890683"/>
    <lineage>
        <taxon>Eukaryota</taxon>
        <taxon>Fungi</taxon>
        <taxon>Dikarya</taxon>
        <taxon>Basidiomycota</taxon>
        <taxon>Agaricomycotina</taxon>
        <taxon>Tremellomycetes</taxon>
        <taxon>Tremellales</taxon>
        <taxon>Trimorphomycetaceae</taxon>
        <taxon>Saitozyma</taxon>
    </lineage>
</organism>
<comment type="caution">
    <text evidence="1">The sequence shown here is derived from an EMBL/GenBank/DDBJ whole genome shotgun (WGS) entry which is preliminary data.</text>
</comment>
<sequence length="209" mass="21802">MSANLANLLGAKTKVQTSPLIAGSSKRTLLTDSEDATIFATTPSHVHLTFPAPLPGATHLALTFQGGFVATSVMIYVATRAPEEQSGVELGLMMGARIHPEDNSRRQIFRIPYPPNVLIPPKTIESLPTASTSAASLGPTIYTEVAPHPLGGGDKGPALDGAFTPASHTSTISGGAGMAVPGLTEIKLEFEETSDNQGRVTLYQVEILG</sequence>
<dbReference type="STRING" id="1890683.A0A427YR01"/>
<dbReference type="AlphaFoldDB" id="A0A427YR01"/>
<evidence type="ECO:0000313" key="2">
    <source>
        <dbReference type="Proteomes" id="UP000279259"/>
    </source>
</evidence>
<keyword evidence="2" id="KW-1185">Reference proteome</keyword>